<evidence type="ECO:0000313" key="9">
    <source>
        <dbReference type="EMBL" id="RSH94344.1"/>
    </source>
</evidence>
<evidence type="ECO:0000256" key="1">
    <source>
        <dbReference type="ARBA" id="ARBA00004123"/>
    </source>
</evidence>
<evidence type="ECO:0000256" key="5">
    <source>
        <dbReference type="ARBA" id="ARBA00022829"/>
    </source>
</evidence>
<keyword evidence="5" id="KW-0159">Chromosome partition</keyword>
<evidence type="ECO:0000256" key="6">
    <source>
        <dbReference type="ARBA" id="ARBA00023242"/>
    </source>
</evidence>
<keyword evidence="10" id="KW-1185">Reference proteome</keyword>
<dbReference type="GO" id="GO:0005634">
    <property type="term" value="C:nucleus"/>
    <property type="evidence" value="ECO:0007669"/>
    <property type="project" value="UniProtKB-SubCell"/>
</dbReference>
<comment type="subcellular location">
    <subcellularLocation>
        <location evidence="1">Nucleus</location>
    </subcellularLocation>
</comment>
<comment type="similarity">
    <text evidence="2">Belongs to the SCC4/mau-2 family.</text>
</comment>
<evidence type="ECO:0000256" key="3">
    <source>
        <dbReference type="ARBA" id="ARBA00022618"/>
    </source>
</evidence>
<evidence type="ECO:0000256" key="7">
    <source>
        <dbReference type="ARBA" id="ARBA00023306"/>
    </source>
</evidence>
<dbReference type="Proteomes" id="UP000279259">
    <property type="component" value="Unassembled WGS sequence"/>
</dbReference>
<evidence type="ECO:0000313" key="10">
    <source>
        <dbReference type="Proteomes" id="UP000279259"/>
    </source>
</evidence>
<protein>
    <recommendedName>
        <fullName evidence="11">Anaphase-promoting complex subunit 5</fullName>
    </recommendedName>
</protein>
<dbReference type="OrthoDB" id="5565328at2759"/>
<evidence type="ECO:0000256" key="2">
    <source>
        <dbReference type="ARBA" id="ARBA00008585"/>
    </source>
</evidence>
<comment type="caution">
    <text evidence="9">The sequence shown here is derived from an EMBL/GenBank/DDBJ whole genome shotgun (WGS) entry which is preliminary data.</text>
</comment>
<keyword evidence="3" id="KW-0132">Cell division</keyword>
<reference evidence="9 10" key="1">
    <citation type="submission" date="2018-11" db="EMBL/GenBank/DDBJ databases">
        <title>Genome sequence of Saitozyma podzolica DSM 27192.</title>
        <authorList>
            <person name="Aliyu H."/>
            <person name="Gorte O."/>
            <person name="Ochsenreither K."/>
        </authorList>
    </citation>
    <scope>NUCLEOTIDE SEQUENCE [LARGE SCALE GENOMIC DNA]</scope>
    <source>
        <strain evidence="9 10">DSM 27192</strain>
    </source>
</reference>
<gene>
    <name evidence="9" type="ORF">EHS25_004147</name>
</gene>
<feature type="compositionally biased region" description="Polar residues" evidence="8">
    <location>
        <begin position="46"/>
        <end position="61"/>
    </location>
</feature>
<dbReference type="EMBL" id="RSCD01000002">
    <property type="protein sequence ID" value="RSH94344.1"/>
    <property type="molecule type" value="Genomic_DNA"/>
</dbReference>
<evidence type="ECO:0000256" key="4">
    <source>
        <dbReference type="ARBA" id="ARBA00022776"/>
    </source>
</evidence>
<proteinExistence type="inferred from homology"/>
<dbReference type="Pfam" id="PF10345">
    <property type="entry name" value="Cohesin_load"/>
    <property type="match status" value="1"/>
</dbReference>
<keyword evidence="7" id="KW-0131">Cell cycle</keyword>
<evidence type="ECO:0008006" key="11">
    <source>
        <dbReference type="Google" id="ProtNLM"/>
    </source>
</evidence>
<dbReference type="STRING" id="1890683.A0A427YT89"/>
<dbReference type="GO" id="GO:0007059">
    <property type="term" value="P:chromosome segregation"/>
    <property type="evidence" value="ECO:0007669"/>
    <property type="project" value="UniProtKB-KW"/>
</dbReference>
<dbReference type="GO" id="GO:0007064">
    <property type="term" value="P:mitotic sister chromatid cohesion"/>
    <property type="evidence" value="ECO:0007669"/>
    <property type="project" value="InterPro"/>
</dbReference>
<keyword evidence="6" id="KW-0539">Nucleus</keyword>
<dbReference type="InterPro" id="IPR019440">
    <property type="entry name" value="MAU2"/>
</dbReference>
<evidence type="ECO:0000256" key="8">
    <source>
        <dbReference type="SAM" id="MobiDB-lite"/>
    </source>
</evidence>
<keyword evidence="4" id="KW-0498">Mitosis</keyword>
<name>A0A427YT89_9TREE</name>
<feature type="region of interest" description="Disordered" evidence="8">
    <location>
        <begin position="26"/>
        <end position="65"/>
    </location>
</feature>
<sequence length="664" mass="72504">MSTDPLARVDPPAAAVVTPIATFRKRSPDHFDTPSGETKLPDVASIGSTSATTVGNTSTKPFQHDPGAATKALGLLLLSLHLLRIGIDSKELSYAERVAFGLEFATVGFKVLNILREAKAMPPDKAPELPPVDVTKLVADMQGAIGSSMSIAQRNPSLKAMSQTLEILNARLAFDDHAHRYALMLLLMQLLLEEHVDALVVLSELIDEASARGHRQIVQAACLARLRILFSHRRWDAIPAALEDLAAAIGWVDDHAAVLSRDVWNVSCTAHYILLRCLWEARVGRDAVVKSLLKTAYDILDKAAVAGTFERFRADGGVVTSLLVQSTPPNVLYILTFLVTVICRRDYMGPSRSCKNLAHSRAVREWADIARKDDMWDVTFHPAHSAAEALAWQRQVQRLRADAMLEEMTARVYRCEVELVDELFGDIVRHMRENGLVPDLAPHLCLLYGHYAHILGYDAAASRYYLACKGLILPGSELGLVASVSLLAVLGQLVGAPQDHETQAVVNDLASKCAASSSAALNAVGQLLACLTDGHLMTSKKKLSAAYDICHRSGNNILRALVFAFTTSTHLTGSEDRILKQLETGREIAAQMGGKDREDGVGLVALGLWFGVKLKRWYRMNKRDEELAAARLSVEAHGRRLHDLTQHGAQRFPASSSRLTGLAV</sequence>
<organism evidence="9 10">
    <name type="scientific">Saitozyma podzolica</name>
    <dbReference type="NCBI Taxonomy" id="1890683"/>
    <lineage>
        <taxon>Eukaryota</taxon>
        <taxon>Fungi</taxon>
        <taxon>Dikarya</taxon>
        <taxon>Basidiomycota</taxon>
        <taxon>Agaricomycotina</taxon>
        <taxon>Tremellomycetes</taxon>
        <taxon>Tremellales</taxon>
        <taxon>Trimorphomycetaceae</taxon>
        <taxon>Saitozyma</taxon>
    </lineage>
</organism>
<accession>A0A427YT89</accession>
<dbReference type="AlphaFoldDB" id="A0A427YT89"/>
<dbReference type="GO" id="GO:0051301">
    <property type="term" value="P:cell division"/>
    <property type="evidence" value="ECO:0007669"/>
    <property type="project" value="UniProtKB-KW"/>
</dbReference>